<evidence type="ECO:0000259" key="4">
    <source>
        <dbReference type="Pfam" id="PF07686"/>
    </source>
</evidence>
<dbReference type="Proteomes" id="UP000261360">
    <property type="component" value="Unplaced"/>
</dbReference>
<dbReference type="AlphaFoldDB" id="A0A3B4XUN3"/>
<comment type="subcellular location">
    <subcellularLocation>
        <location evidence="1">Membrane</location>
    </subcellularLocation>
</comment>
<dbReference type="Pfam" id="PF07686">
    <property type="entry name" value="V-set"/>
    <property type="match status" value="1"/>
</dbReference>
<dbReference type="PANTHER" id="PTHR11860:SF96">
    <property type="match status" value="1"/>
</dbReference>
<protein>
    <recommendedName>
        <fullName evidence="4">Immunoglobulin V-set domain-containing protein</fullName>
    </recommendedName>
</protein>
<keyword evidence="3" id="KW-0472">Membrane</keyword>
<sequence length="151" mass="17884">EHITLLGVFIVVAYGPFLLCAFHNKHQCKEEAQCGDFILNCKYDTSRFMYSKKYWCRGDNKNTCEILVDSELVVKTRRRFHILDARKRGLFVKVTNLQFDDTGVYWVGIDKVYADIMTMINIHITEVLFVFFKYIFYIGYWIKVHVCQSLL</sequence>
<reference evidence="5" key="2">
    <citation type="submission" date="2025-09" db="UniProtKB">
        <authorList>
            <consortium name="Ensembl"/>
        </authorList>
    </citation>
    <scope>IDENTIFICATION</scope>
</reference>
<dbReference type="InterPro" id="IPR013106">
    <property type="entry name" value="Ig_V-set"/>
</dbReference>
<dbReference type="InterPro" id="IPR050671">
    <property type="entry name" value="CD300_family_receptors"/>
</dbReference>
<dbReference type="GeneTree" id="ENSGT00990000203957"/>
<evidence type="ECO:0000256" key="1">
    <source>
        <dbReference type="ARBA" id="ARBA00004370"/>
    </source>
</evidence>
<dbReference type="Ensembl" id="ENSSLDT00000020009.1">
    <property type="protein sequence ID" value="ENSSLDP00000019360.1"/>
    <property type="gene ID" value="ENSSLDG00000015179.1"/>
</dbReference>
<keyword evidence="2" id="KW-0812">Transmembrane</keyword>
<dbReference type="GO" id="GO:0005886">
    <property type="term" value="C:plasma membrane"/>
    <property type="evidence" value="ECO:0007669"/>
    <property type="project" value="TreeGrafter"/>
</dbReference>
<evidence type="ECO:0000256" key="3">
    <source>
        <dbReference type="ARBA" id="ARBA00023136"/>
    </source>
</evidence>
<keyword evidence="6" id="KW-1185">Reference proteome</keyword>
<dbReference type="GO" id="GO:0004888">
    <property type="term" value="F:transmembrane signaling receptor activity"/>
    <property type="evidence" value="ECO:0007669"/>
    <property type="project" value="TreeGrafter"/>
</dbReference>
<feature type="domain" description="Immunoglobulin V-set" evidence="4">
    <location>
        <begin position="35"/>
        <end position="112"/>
    </location>
</feature>
<name>A0A3B4XUN3_SERLL</name>
<dbReference type="InterPro" id="IPR013783">
    <property type="entry name" value="Ig-like_fold"/>
</dbReference>
<organism evidence="5 6">
    <name type="scientific">Seriola lalandi dorsalis</name>
    <dbReference type="NCBI Taxonomy" id="1841481"/>
    <lineage>
        <taxon>Eukaryota</taxon>
        <taxon>Metazoa</taxon>
        <taxon>Chordata</taxon>
        <taxon>Craniata</taxon>
        <taxon>Vertebrata</taxon>
        <taxon>Euteleostomi</taxon>
        <taxon>Actinopterygii</taxon>
        <taxon>Neopterygii</taxon>
        <taxon>Teleostei</taxon>
        <taxon>Neoteleostei</taxon>
        <taxon>Acanthomorphata</taxon>
        <taxon>Carangaria</taxon>
        <taxon>Carangiformes</taxon>
        <taxon>Carangidae</taxon>
        <taxon>Seriola</taxon>
    </lineage>
</organism>
<dbReference type="STRING" id="1841481.ENSSLDP00000019360"/>
<dbReference type="SUPFAM" id="SSF48726">
    <property type="entry name" value="Immunoglobulin"/>
    <property type="match status" value="1"/>
</dbReference>
<evidence type="ECO:0000313" key="5">
    <source>
        <dbReference type="Ensembl" id="ENSSLDP00000019360.1"/>
    </source>
</evidence>
<dbReference type="PANTHER" id="PTHR11860">
    <property type="entry name" value="POLYMERIC-IMMUNOGLOBULIN RECEPTOR"/>
    <property type="match status" value="1"/>
</dbReference>
<evidence type="ECO:0000313" key="6">
    <source>
        <dbReference type="Proteomes" id="UP000261360"/>
    </source>
</evidence>
<evidence type="ECO:0000256" key="2">
    <source>
        <dbReference type="ARBA" id="ARBA00022692"/>
    </source>
</evidence>
<accession>A0A3B4XUN3</accession>
<proteinExistence type="predicted"/>
<reference evidence="5" key="1">
    <citation type="submission" date="2025-08" db="UniProtKB">
        <authorList>
            <consortium name="Ensembl"/>
        </authorList>
    </citation>
    <scope>IDENTIFICATION</scope>
</reference>
<dbReference type="InterPro" id="IPR036179">
    <property type="entry name" value="Ig-like_dom_sf"/>
</dbReference>
<dbReference type="Gene3D" id="2.60.40.10">
    <property type="entry name" value="Immunoglobulins"/>
    <property type="match status" value="1"/>
</dbReference>